<dbReference type="EMBL" id="DVIQ01000031">
    <property type="protein sequence ID" value="HIS31184.1"/>
    <property type="molecule type" value="Genomic_DNA"/>
</dbReference>
<evidence type="ECO:0000313" key="3">
    <source>
        <dbReference type="Proteomes" id="UP000823935"/>
    </source>
</evidence>
<dbReference type="Pfam" id="PF02082">
    <property type="entry name" value="Rrf2"/>
    <property type="match status" value="1"/>
</dbReference>
<organism evidence="2 3">
    <name type="scientific">Candidatus Limivivens intestinipullorum</name>
    <dbReference type="NCBI Taxonomy" id="2840858"/>
    <lineage>
        <taxon>Bacteria</taxon>
        <taxon>Bacillati</taxon>
        <taxon>Bacillota</taxon>
        <taxon>Clostridia</taxon>
        <taxon>Lachnospirales</taxon>
        <taxon>Lachnospiraceae</taxon>
        <taxon>Lachnospiraceae incertae sedis</taxon>
        <taxon>Candidatus Limivivens</taxon>
    </lineage>
</organism>
<proteinExistence type="predicted"/>
<protein>
    <submittedName>
        <fullName evidence="2">Rrf2 family transcriptional regulator</fullName>
    </submittedName>
</protein>
<sequence>MKISTKGRYAVRMMLDLATNYAGEPVRLKDMARRQEISEKYLEQIVSILNKAGFVRSVRGAQGGYVLQREPKDYTVGMILRLTEGSLAPVECVSELGTDCPRAGGCATRLLWAELYGAVNQVVDRVTLADLMARSVTL</sequence>
<dbReference type="PANTHER" id="PTHR33221">
    <property type="entry name" value="WINGED HELIX-TURN-HELIX TRANSCRIPTIONAL REGULATOR, RRF2 FAMILY"/>
    <property type="match status" value="1"/>
</dbReference>
<comment type="caution">
    <text evidence="2">The sequence shown here is derived from an EMBL/GenBank/DDBJ whole genome shotgun (WGS) entry which is preliminary data.</text>
</comment>
<dbReference type="NCBIfam" id="TIGR00738">
    <property type="entry name" value="rrf2_super"/>
    <property type="match status" value="1"/>
</dbReference>
<evidence type="ECO:0000313" key="2">
    <source>
        <dbReference type="EMBL" id="HIS31184.1"/>
    </source>
</evidence>
<dbReference type="GO" id="GO:0003677">
    <property type="term" value="F:DNA binding"/>
    <property type="evidence" value="ECO:0007669"/>
    <property type="project" value="UniProtKB-KW"/>
</dbReference>
<dbReference type="InterPro" id="IPR036390">
    <property type="entry name" value="WH_DNA-bd_sf"/>
</dbReference>
<dbReference type="Proteomes" id="UP000823935">
    <property type="component" value="Unassembled WGS sequence"/>
</dbReference>
<name>A0A9D1ESQ4_9FIRM</name>
<gene>
    <name evidence="2" type="ORF">IAB44_06515</name>
</gene>
<evidence type="ECO:0000256" key="1">
    <source>
        <dbReference type="ARBA" id="ARBA00023125"/>
    </source>
</evidence>
<dbReference type="InterPro" id="IPR036388">
    <property type="entry name" value="WH-like_DNA-bd_sf"/>
</dbReference>
<dbReference type="AlphaFoldDB" id="A0A9D1ESQ4"/>
<dbReference type="SUPFAM" id="SSF46785">
    <property type="entry name" value="Winged helix' DNA-binding domain"/>
    <property type="match status" value="1"/>
</dbReference>
<dbReference type="GO" id="GO:0005829">
    <property type="term" value="C:cytosol"/>
    <property type="evidence" value="ECO:0007669"/>
    <property type="project" value="TreeGrafter"/>
</dbReference>
<keyword evidence="1" id="KW-0238">DNA-binding</keyword>
<accession>A0A9D1ESQ4</accession>
<reference evidence="2" key="1">
    <citation type="submission" date="2020-10" db="EMBL/GenBank/DDBJ databases">
        <authorList>
            <person name="Gilroy R."/>
        </authorList>
    </citation>
    <scope>NUCLEOTIDE SEQUENCE</scope>
    <source>
        <strain evidence="2">CHK190-19873</strain>
    </source>
</reference>
<dbReference type="GO" id="GO:0003700">
    <property type="term" value="F:DNA-binding transcription factor activity"/>
    <property type="evidence" value="ECO:0007669"/>
    <property type="project" value="TreeGrafter"/>
</dbReference>
<reference evidence="2" key="2">
    <citation type="journal article" date="2021" name="PeerJ">
        <title>Extensive microbial diversity within the chicken gut microbiome revealed by metagenomics and culture.</title>
        <authorList>
            <person name="Gilroy R."/>
            <person name="Ravi A."/>
            <person name="Getino M."/>
            <person name="Pursley I."/>
            <person name="Horton D.L."/>
            <person name="Alikhan N.F."/>
            <person name="Baker D."/>
            <person name="Gharbi K."/>
            <person name="Hall N."/>
            <person name="Watson M."/>
            <person name="Adriaenssens E.M."/>
            <person name="Foster-Nyarko E."/>
            <person name="Jarju S."/>
            <person name="Secka A."/>
            <person name="Antonio M."/>
            <person name="Oren A."/>
            <person name="Chaudhuri R.R."/>
            <person name="La Ragione R."/>
            <person name="Hildebrand F."/>
            <person name="Pallen M.J."/>
        </authorList>
    </citation>
    <scope>NUCLEOTIDE SEQUENCE</scope>
    <source>
        <strain evidence="2">CHK190-19873</strain>
    </source>
</reference>
<dbReference type="PANTHER" id="PTHR33221:SF5">
    <property type="entry name" value="HTH-TYPE TRANSCRIPTIONAL REGULATOR ISCR"/>
    <property type="match status" value="1"/>
</dbReference>
<dbReference type="PROSITE" id="PS51197">
    <property type="entry name" value="HTH_RRF2_2"/>
    <property type="match status" value="1"/>
</dbReference>
<dbReference type="InterPro" id="IPR000944">
    <property type="entry name" value="Tscrpt_reg_Rrf2"/>
</dbReference>
<dbReference type="Gene3D" id="1.10.10.10">
    <property type="entry name" value="Winged helix-like DNA-binding domain superfamily/Winged helix DNA-binding domain"/>
    <property type="match status" value="1"/>
</dbReference>